<dbReference type="InterPro" id="IPR036770">
    <property type="entry name" value="Ankyrin_rpt-contain_sf"/>
</dbReference>
<gene>
    <name evidence="3" type="ORF">PACLA_8A007101</name>
</gene>
<keyword evidence="1" id="KW-0677">Repeat</keyword>
<dbReference type="InterPro" id="IPR002110">
    <property type="entry name" value="Ankyrin_rpt"/>
</dbReference>
<reference evidence="3" key="1">
    <citation type="submission" date="2020-04" db="EMBL/GenBank/DDBJ databases">
        <authorList>
            <person name="Alioto T."/>
            <person name="Alioto T."/>
            <person name="Gomez Garrido J."/>
        </authorList>
    </citation>
    <scope>NUCLEOTIDE SEQUENCE</scope>
    <source>
        <strain evidence="3">A484AB</strain>
    </source>
</reference>
<keyword evidence="4" id="KW-1185">Reference proteome</keyword>
<dbReference type="Proteomes" id="UP001152795">
    <property type="component" value="Unassembled WGS sequence"/>
</dbReference>
<accession>A0A6S7GFD1</accession>
<dbReference type="OrthoDB" id="5989012at2759"/>
<evidence type="ECO:0000313" key="4">
    <source>
        <dbReference type="Proteomes" id="UP001152795"/>
    </source>
</evidence>
<dbReference type="SUPFAM" id="SSF48403">
    <property type="entry name" value="Ankyrin repeat"/>
    <property type="match status" value="1"/>
</dbReference>
<evidence type="ECO:0000256" key="2">
    <source>
        <dbReference type="ARBA" id="ARBA00023043"/>
    </source>
</evidence>
<keyword evidence="2" id="KW-0040">ANK repeat</keyword>
<comment type="caution">
    <text evidence="3">The sequence shown here is derived from an EMBL/GenBank/DDBJ whole genome shotgun (WGS) entry which is preliminary data.</text>
</comment>
<dbReference type="EMBL" id="CACRXK020000664">
    <property type="protein sequence ID" value="CAB3983841.1"/>
    <property type="molecule type" value="Genomic_DNA"/>
</dbReference>
<dbReference type="PROSITE" id="PS50297">
    <property type="entry name" value="ANK_REP_REGION"/>
    <property type="match status" value="1"/>
</dbReference>
<dbReference type="InterPro" id="IPR051637">
    <property type="entry name" value="Ank_repeat_dom-contain_49"/>
</dbReference>
<dbReference type="PROSITE" id="PS50088">
    <property type="entry name" value="ANK_REPEAT"/>
    <property type="match status" value="2"/>
</dbReference>
<dbReference type="Pfam" id="PF12796">
    <property type="entry name" value="Ank_2"/>
    <property type="match status" value="1"/>
</dbReference>
<dbReference type="Gene3D" id="1.25.40.20">
    <property type="entry name" value="Ankyrin repeat-containing domain"/>
    <property type="match status" value="2"/>
</dbReference>
<evidence type="ECO:0000313" key="3">
    <source>
        <dbReference type="EMBL" id="CAB3983841.1"/>
    </source>
</evidence>
<evidence type="ECO:0000256" key="1">
    <source>
        <dbReference type="ARBA" id="ARBA00022737"/>
    </source>
</evidence>
<dbReference type="SMART" id="SM00248">
    <property type="entry name" value="ANK"/>
    <property type="match status" value="2"/>
</dbReference>
<organism evidence="3 4">
    <name type="scientific">Paramuricea clavata</name>
    <name type="common">Red gorgonian</name>
    <name type="synonym">Violescent sea-whip</name>
    <dbReference type="NCBI Taxonomy" id="317549"/>
    <lineage>
        <taxon>Eukaryota</taxon>
        <taxon>Metazoa</taxon>
        <taxon>Cnidaria</taxon>
        <taxon>Anthozoa</taxon>
        <taxon>Octocorallia</taxon>
        <taxon>Malacalcyonacea</taxon>
        <taxon>Plexauridae</taxon>
        <taxon>Paramuricea</taxon>
    </lineage>
</organism>
<name>A0A6S7GFD1_PARCT</name>
<sequence length="455" mass="52208">MASSDIMEEKRLETVRLLLKVLVSDINKQDKYGRTALHYAAVHGLPKVVGYLVNAGADWSMKDQRGDTALEFALREKSRLDTITVLPCRLTSDQVFRVCQSTRFDELVNYLLQNATIKKCDTRAKNLLRGLLRHQLPLSLYALFKSGLDVNCAHEHFIKECLISPNDIESWFRVQQLGEVLEVFKIFQMNVEVACDVPFAQSELHLMAYLRTFPFLEVGNLFQPSVNGIPFPLQRLIASHPKSVEILNECYDKEGYLAIHRAVQGTNLPAVSWFIEIGADVSKKTKSNLTALALASVNLGRPIHNRKYYPEHIFDKLLEKMQEKNHSVFQCNTEHVDLSPLHLAGSRGMAVVEMVHRKIPALPLNCTNSHGIQPIYLAYLYSATEEGFQNLGLSLDKEPSNYPEREAEYHLIYNQFYRTPQEDLRNMLNHEGLFECPVHFIPFRFLLWRKNYGEK</sequence>
<proteinExistence type="predicted"/>
<dbReference type="AlphaFoldDB" id="A0A6S7GFD1"/>
<dbReference type="PANTHER" id="PTHR24180">
    <property type="entry name" value="CYCLIN-DEPENDENT KINASE INHIBITOR 2C-RELATED"/>
    <property type="match status" value="1"/>
</dbReference>
<protein>
    <submittedName>
        <fullName evidence="3">Ankyrin repeat domain-containing 50</fullName>
    </submittedName>
</protein>
<dbReference type="PANTHER" id="PTHR24180:SF45">
    <property type="entry name" value="POLY [ADP-RIBOSE] POLYMERASE TANKYRASE"/>
    <property type="match status" value="1"/>
</dbReference>